<evidence type="ECO:0000313" key="1">
    <source>
        <dbReference type="EMBL" id="KYC47726.1"/>
    </source>
</evidence>
<gene>
    <name evidence="1" type="ORF">AMQ22_01938</name>
</gene>
<proteinExistence type="predicted"/>
<accession>A0A150IRY8</accession>
<evidence type="ECO:0000313" key="2">
    <source>
        <dbReference type="Proteomes" id="UP000075398"/>
    </source>
</evidence>
<dbReference type="Pfam" id="PF14236">
    <property type="entry name" value="DruA"/>
    <property type="match status" value="1"/>
</dbReference>
<dbReference type="InterPro" id="IPR025639">
    <property type="entry name" value="DruA"/>
</dbReference>
<reference evidence="1 2" key="1">
    <citation type="journal article" date="2016" name="ISME J.">
        <title>Chasing the elusive Euryarchaeota class WSA2: genomes reveal a uniquely fastidious methyl-reducing methanogen.</title>
        <authorList>
            <person name="Nobu M.K."/>
            <person name="Narihiro T."/>
            <person name="Kuroda K."/>
            <person name="Mei R."/>
            <person name="Liu W.T."/>
        </authorList>
    </citation>
    <scope>NUCLEOTIDE SEQUENCE [LARGE SCALE GENOMIC DNA]</scope>
    <source>
        <strain evidence="1">U1lsi0528_Bin055</strain>
    </source>
</reference>
<sequence>MDKEKQLEFVSMQKDELFRRYRKIIDKYRDIYEYNNSLDVNLDNASIRLVFAESKDDAQKWRVFSMLTTSLAGEDAVGRRLKVFVYADDMIIGMLQFCSPLAILGERDKYLHLDENKFLLLKGVYNIGSCLPIRKYAHLLTGKLLVYAAFSNEVREKLQSRYGDRVIGYETTSLYGKSSIYNRIPFLKFLGVSKGYSAVHISLEDWNKIKQEYFSIFPRKMGKQMGLKKYQIIDKLYKYYKKLNKPFPYEYKSTLFQRGIYFGYVIDKSLDEQIQIWRERWYFPRKERLGQ</sequence>
<dbReference type="EMBL" id="LNGC01000144">
    <property type="protein sequence ID" value="KYC47726.1"/>
    <property type="molecule type" value="Genomic_DNA"/>
</dbReference>
<protein>
    <submittedName>
        <fullName evidence="1">Uncharacterized protein</fullName>
    </submittedName>
</protein>
<dbReference type="AlphaFoldDB" id="A0A150IRY8"/>
<organism evidence="1 2">
    <name type="scientific">Candidatus Methanofastidiosum methylothiophilum</name>
    <dbReference type="NCBI Taxonomy" id="1705564"/>
    <lineage>
        <taxon>Archaea</taxon>
        <taxon>Methanobacteriati</taxon>
        <taxon>Methanobacteriota</taxon>
        <taxon>Stenosarchaea group</taxon>
        <taxon>Candidatus Methanofastidiosia</taxon>
        <taxon>Candidatus Methanofastidiosales</taxon>
        <taxon>Candidatus Methanofastidiosaceae</taxon>
        <taxon>Candidatus Methanofastidiosum</taxon>
    </lineage>
</organism>
<dbReference type="Proteomes" id="UP000075398">
    <property type="component" value="Unassembled WGS sequence"/>
</dbReference>
<comment type="caution">
    <text evidence="1">The sequence shown here is derived from an EMBL/GenBank/DDBJ whole genome shotgun (WGS) entry which is preliminary data.</text>
</comment>
<name>A0A150IRY8_9EURY</name>